<organism evidence="1 2">
    <name type="scientific">Haloferula sargassicola</name>
    <dbReference type="NCBI Taxonomy" id="490096"/>
    <lineage>
        <taxon>Bacteria</taxon>
        <taxon>Pseudomonadati</taxon>
        <taxon>Verrucomicrobiota</taxon>
        <taxon>Verrucomicrobiia</taxon>
        <taxon>Verrucomicrobiales</taxon>
        <taxon>Verrucomicrobiaceae</taxon>
        <taxon>Haloferula</taxon>
    </lineage>
</organism>
<evidence type="ECO:0008006" key="3">
    <source>
        <dbReference type="Google" id="ProtNLM"/>
    </source>
</evidence>
<name>A0ABP9UMK2_9BACT</name>
<proteinExistence type="predicted"/>
<dbReference type="Gene3D" id="3.30.450.20">
    <property type="entry name" value="PAS domain"/>
    <property type="match status" value="1"/>
</dbReference>
<sequence>MVRLAAISLLAAGCHRQSPSPPPQLEVLGRRLESAVGAVEEHCRSLSARIRGVYGDLDRLAEAADADAYVLAENGTLFRPDAIASGRPAVFVSGVVPVTPDILRVVRATEAIDPDLERLVTDNEQVVQAYYNDHHSFNRIYPPFDVVVQYPPGMNIPEYNFYYLADDAHNPGREPVWVKEPYVDPAGRGWMISCVAPVHAGGRLEGVCGLDITIDRLVRDLDFDGRNPFYLLLAEDGTVVATGEAMIQVLRLPPLKNHRYVDTVRSDTFRSAQYNLHKSSSLAIREMAAEVLAPDASSALLDLDNRRWAIHVRRIRHLDWRLLAFMPRR</sequence>
<reference evidence="1 2" key="1">
    <citation type="submission" date="2024-02" db="EMBL/GenBank/DDBJ databases">
        <title>Haloferula sargassicola NBRC 104335.</title>
        <authorList>
            <person name="Ichikawa N."/>
            <person name="Katano-Makiyama Y."/>
            <person name="Hidaka K."/>
        </authorList>
    </citation>
    <scope>NUCLEOTIDE SEQUENCE [LARGE SCALE GENOMIC DNA]</scope>
    <source>
        <strain evidence="1 2">NBRC 104335</strain>
    </source>
</reference>
<dbReference type="Proteomes" id="UP001476282">
    <property type="component" value="Unassembled WGS sequence"/>
</dbReference>
<protein>
    <recommendedName>
        <fullName evidence="3">Cache domain-containing protein</fullName>
    </recommendedName>
</protein>
<accession>A0ABP9UMK2</accession>
<evidence type="ECO:0000313" key="2">
    <source>
        <dbReference type="Proteomes" id="UP001476282"/>
    </source>
</evidence>
<dbReference type="EMBL" id="BAABRI010000010">
    <property type="protein sequence ID" value="GAA5482813.1"/>
    <property type="molecule type" value="Genomic_DNA"/>
</dbReference>
<comment type="caution">
    <text evidence="1">The sequence shown here is derived from an EMBL/GenBank/DDBJ whole genome shotgun (WGS) entry which is preliminary data.</text>
</comment>
<keyword evidence="2" id="KW-1185">Reference proteome</keyword>
<gene>
    <name evidence="1" type="ORF">Hsar01_02037</name>
</gene>
<evidence type="ECO:0000313" key="1">
    <source>
        <dbReference type="EMBL" id="GAA5482813.1"/>
    </source>
</evidence>